<dbReference type="Pfam" id="PF08721">
    <property type="entry name" value="Tn7_Tnp_TnsA_C"/>
    <property type="match status" value="1"/>
</dbReference>
<dbReference type="InterPro" id="IPR014833">
    <property type="entry name" value="TnsA_N"/>
</dbReference>
<dbReference type="GO" id="GO:0004519">
    <property type="term" value="F:endonuclease activity"/>
    <property type="evidence" value="ECO:0007669"/>
    <property type="project" value="UniProtKB-KW"/>
</dbReference>
<dbReference type="GO" id="GO:0003676">
    <property type="term" value="F:nucleic acid binding"/>
    <property type="evidence" value="ECO:0007669"/>
    <property type="project" value="InterPro"/>
</dbReference>
<keyword evidence="3" id="KW-0540">Nuclease</keyword>
<reference evidence="3" key="1">
    <citation type="submission" date="2022-02" db="EMBL/GenBank/DDBJ databases">
        <authorList>
            <person name="Leng L."/>
        </authorList>
    </citation>
    <scope>NUCLEOTIDE SEQUENCE</scope>
    <source>
        <strain evidence="3">JI</strain>
    </source>
</reference>
<sequence length="267" mass="30711">MAKHSRNWNQGVYEKYLREGRGQGEGPGYTPWIRVQDFASKGIVSRVKGRTTRRVHHLMSNNELAYFYLLDWADSVLDIREQFPLLDLECAMNAAAQAGINYPTDRTSGYPYVMTCDFLITTTHGLKARTVKLSSELTNARTVEKLEIERRYWAANGVDWKLVTENEISYRKAKNIEWIYSAQDREALQLQAESDTLSNVKDLIRQLFYSYEFSIVEIAQIVEDKFHLGKGIGLLLFKSLVLDKEIYIDLNERLNLNAKKVAVTVTA</sequence>
<keyword evidence="4" id="KW-1185">Reference proteome</keyword>
<dbReference type="InterPro" id="IPR011856">
    <property type="entry name" value="tRNA_endonuc-like_dom_sf"/>
</dbReference>
<dbReference type="AlphaFoldDB" id="A0A9X4JUQ8"/>
<dbReference type="SUPFAM" id="SSF52980">
    <property type="entry name" value="Restriction endonuclease-like"/>
    <property type="match status" value="1"/>
</dbReference>
<dbReference type="RefSeq" id="WP_277445184.1">
    <property type="nucleotide sequence ID" value="NZ_JAKOAV010000038.1"/>
</dbReference>
<keyword evidence="3" id="KW-0378">Hydrolase</keyword>
<accession>A0A9X4JUQ8</accession>
<dbReference type="Proteomes" id="UP001154312">
    <property type="component" value="Unassembled WGS sequence"/>
</dbReference>
<dbReference type="InterPro" id="IPR036388">
    <property type="entry name" value="WH-like_DNA-bd_sf"/>
</dbReference>
<feature type="domain" description="TnsA endonuclease N-terminal" evidence="2">
    <location>
        <begin position="74"/>
        <end position="165"/>
    </location>
</feature>
<protein>
    <submittedName>
        <fullName evidence="3">TnsA endonuclease N-terminal domain-containing protein</fullName>
    </submittedName>
</protein>
<evidence type="ECO:0000313" key="3">
    <source>
        <dbReference type="EMBL" id="MDF9409685.1"/>
    </source>
</evidence>
<proteinExistence type="predicted"/>
<dbReference type="Pfam" id="PF08722">
    <property type="entry name" value="Tn7_TnsA-like_N"/>
    <property type="match status" value="1"/>
</dbReference>
<dbReference type="Gene3D" id="1.10.10.10">
    <property type="entry name" value="Winged helix-like DNA-binding domain superfamily/Winged helix DNA-binding domain"/>
    <property type="match status" value="1"/>
</dbReference>
<dbReference type="Gene3D" id="3.40.1350.10">
    <property type="match status" value="1"/>
</dbReference>
<keyword evidence="3" id="KW-0255">Endonuclease</keyword>
<dbReference type="CDD" id="cd22362">
    <property type="entry name" value="TnsA_endonuclease-like"/>
    <property type="match status" value="1"/>
</dbReference>
<evidence type="ECO:0000259" key="1">
    <source>
        <dbReference type="Pfam" id="PF08721"/>
    </source>
</evidence>
<evidence type="ECO:0000259" key="2">
    <source>
        <dbReference type="Pfam" id="PF08722"/>
    </source>
</evidence>
<gene>
    <name evidence="3" type="ORF">L7E55_15225</name>
</gene>
<dbReference type="EMBL" id="JAKOAV010000038">
    <property type="protein sequence ID" value="MDF9409685.1"/>
    <property type="molecule type" value="Genomic_DNA"/>
</dbReference>
<dbReference type="InterPro" id="IPR014832">
    <property type="entry name" value="TnsA_C"/>
</dbReference>
<evidence type="ECO:0000313" key="4">
    <source>
        <dbReference type="Proteomes" id="UP001154312"/>
    </source>
</evidence>
<comment type="caution">
    <text evidence="3">The sequence shown here is derived from an EMBL/GenBank/DDBJ whole genome shotgun (WGS) entry which is preliminary data.</text>
</comment>
<dbReference type="InterPro" id="IPR011335">
    <property type="entry name" value="Restrct_endonuc-II-like"/>
</dbReference>
<feature type="domain" description="TnsA endonuclease C-terminal" evidence="1">
    <location>
        <begin position="167"/>
        <end position="250"/>
    </location>
</feature>
<name>A0A9X4JUQ8_9FIRM</name>
<organism evidence="3 4">
    <name type="scientific">Pelotomaculum isophthalicicum JI</name>
    <dbReference type="NCBI Taxonomy" id="947010"/>
    <lineage>
        <taxon>Bacteria</taxon>
        <taxon>Bacillati</taxon>
        <taxon>Bacillota</taxon>
        <taxon>Clostridia</taxon>
        <taxon>Eubacteriales</taxon>
        <taxon>Desulfotomaculaceae</taxon>
        <taxon>Pelotomaculum</taxon>
    </lineage>
</organism>